<dbReference type="InterPro" id="IPR038107">
    <property type="entry name" value="Glycos_transf_N_sf"/>
</dbReference>
<comment type="similarity">
    <text evidence="8">Belongs to the glycosyltransferase group 1 family.</text>
</comment>
<comment type="catalytic activity">
    <reaction evidence="6 8">
        <text>lipid IVA (E. coli) + CMP-3-deoxy-beta-D-manno-octulosonate = alpha-Kdo-(2-&gt;6)-lipid IVA (E. coli) + CMP + H(+)</text>
        <dbReference type="Rhea" id="RHEA:28066"/>
        <dbReference type="ChEBI" id="CHEBI:15378"/>
        <dbReference type="ChEBI" id="CHEBI:58603"/>
        <dbReference type="ChEBI" id="CHEBI:60364"/>
        <dbReference type="ChEBI" id="CHEBI:60377"/>
        <dbReference type="ChEBI" id="CHEBI:85987"/>
        <dbReference type="EC" id="2.4.99.12"/>
    </reaction>
</comment>
<evidence type="ECO:0000256" key="1">
    <source>
        <dbReference type="ARBA" id="ARBA00004713"/>
    </source>
</evidence>
<dbReference type="GO" id="GO:0009244">
    <property type="term" value="P:lipopolysaccharide core region biosynthetic process"/>
    <property type="evidence" value="ECO:0007669"/>
    <property type="project" value="UniProtKB-UniRule"/>
</dbReference>
<dbReference type="SUPFAM" id="SSF53756">
    <property type="entry name" value="UDP-Glycosyltransferase/glycogen phosphorylase"/>
    <property type="match status" value="1"/>
</dbReference>
<keyword evidence="8" id="KW-0448">Lipopolysaccharide biosynthesis</keyword>
<evidence type="ECO:0000256" key="7">
    <source>
        <dbReference type="PIRSR" id="PIRSR639901-1"/>
    </source>
</evidence>
<dbReference type="Gene3D" id="3.40.50.2000">
    <property type="entry name" value="Glycogen Phosphorylase B"/>
    <property type="match status" value="1"/>
</dbReference>
<accession>A0A9D1HA88</accession>
<dbReference type="PANTHER" id="PTHR42755">
    <property type="entry name" value="3-DEOXY-MANNO-OCTULOSONATE CYTIDYLYLTRANSFERASE"/>
    <property type="match status" value="1"/>
</dbReference>
<dbReference type="Gene3D" id="3.40.50.11720">
    <property type="entry name" value="3-Deoxy-D-manno-octulosonic-acid transferase, N-terminal domain"/>
    <property type="match status" value="1"/>
</dbReference>
<evidence type="ECO:0000256" key="8">
    <source>
        <dbReference type="RuleBase" id="RU365103"/>
    </source>
</evidence>
<dbReference type="PANTHER" id="PTHR42755:SF1">
    <property type="entry name" value="3-DEOXY-D-MANNO-OCTULOSONIC ACID TRANSFERASE, MITOCHONDRIAL-RELATED"/>
    <property type="match status" value="1"/>
</dbReference>
<feature type="domain" description="3-deoxy-D-manno-octulosonic-acid transferase N-terminal" evidence="9">
    <location>
        <begin position="40"/>
        <end position="209"/>
    </location>
</feature>
<gene>
    <name evidence="10" type="ORF">IAC44_04665</name>
</gene>
<keyword evidence="8" id="KW-0472">Membrane</keyword>
<dbReference type="EMBL" id="DVLY01000111">
    <property type="protein sequence ID" value="HIT98114.1"/>
    <property type="molecule type" value="Genomic_DNA"/>
</dbReference>
<dbReference type="EC" id="2.4.99.12" evidence="2 8"/>
<evidence type="ECO:0000313" key="11">
    <source>
        <dbReference type="Proteomes" id="UP000824161"/>
    </source>
</evidence>
<dbReference type="GO" id="GO:0005886">
    <property type="term" value="C:plasma membrane"/>
    <property type="evidence" value="ECO:0007669"/>
    <property type="project" value="UniProtKB-SubCell"/>
</dbReference>
<protein>
    <recommendedName>
        <fullName evidence="3 8">3-deoxy-D-manno-octulosonic acid transferase</fullName>
        <shortName evidence="8">Kdo transferase</shortName>
        <ecNumber evidence="2 8">2.4.99.12</ecNumber>
    </recommendedName>
    <alternativeName>
        <fullName evidence="5 8">Lipid IV(A) 3-deoxy-D-manno-octulosonic acid transferase</fullName>
    </alternativeName>
</protein>
<dbReference type="InterPro" id="IPR039901">
    <property type="entry name" value="Kdotransferase"/>
</dbReference>
<evidence type="ECO:0000256" key="5">
    <source>
        <dbReference type="ARBA" id="ARBA00031445"/>
    </source>
</evidence>
<comment type="function">
    <text evidence="8">Involved in lipopolysaccharide (LPS) biosynthesis. Catalyzes the transfer of 3-deoxy-D-manno-octulosonate (Kdo) residue(s) from CMP-Kdo to lipid IV(A), the tetraacyldisaccharide-1,4'-bisphosphate precursor of lipid A.</text>
</comment>
<evidence type="ECO:0000256" key="6">
    <source>
        <dbReference type="ARBA" id="ARBA00049183"/>
    </source>
</evidence>
<proteinExistence type="inferred from homology"/>
<dbReference type="GO" id="GO:0043842">
    <property type="term" value="F:Kdo transferase activity"/>
    <property type="evidence" value="ECO:0007669"/>
    <property type="project" value="UniProtKB-EC"/>
</dbReference>
<feature type="active site" description="Proton acceptor" evidence="7">
    <location>
        <position position="63"/>
    </location>
</feature>
<sequence length="420" mass="47084">MNIFYNLSMRALPGLLRVHGVFNTKSRQAAVGRNHWRRTLRQRLAALPQGSRIVWFHAASLGEFEQGRPVLEALRRRMPEVRILLTFFSPSGYNVRKDYPGADIVTYLPFDTPSAARDFVRMVHPAAAVFIKYEFWGNFLQRIHREHIPLYLISARFDARQAFFKPYGRFMRRLLPLFTLIFTQDGESVSLLRSIGIKRCRAAGDTRFDRVADILKRDNTLPFLETFKDGKKLVVAGSAWEKDEELMEALIAARAGDPGVKYLIAPHDIHPERIRRLCAALPDAVLYSKREGSDLASARVLVLDTVGILTKVYSYADLTLIGGGFTRSGIHNVLEPAVFGRPVLCGPNYADYIEAIGLKGCGGLTVVGDAEEFIEAAGRFLDDPKAFAHSAMASRDFVRNNAGATQKIVEALVEELTDKK</sequence>
<comment type="pathway">
    <text evidence="1 8">Bacterial outer membrane biogenesis; LPS core biosynthesis.</text>
</comment>
<organism evidence="10 11">
    <name type="scientific">Candidatus Merdimorpha stercoravium</name>
    <dbReference type="NCBI Taxonomy" id="2840863"/>
    <lineage>
        <taxon>Bacteria</taxon>
        <taxon>Pseudomonadati</taxon>
        <taxon>Bacteroidota</taxon>
        <taxon>Flavobacteriia</taxon>
        <taxon>Flavobacteriales</taxon>
        <taxon>Candidatus Merdimorpha</taxon>
    </lineage>
</organism>
<dbReference type="GO" id="GO:0009245">
    <property type="term" value="P:lipid A biosynthetic process"/>
    <property type="evidence" value="ECO:0007669"/>
    <property type="project" value="TreeGrafter"/>
</dbReference>
<evidence type="ECO:0000313" key="10">
    <source>
        <dbReference type="EMBL" id="HIT98114.1"/>
    </source>
</evidence>
<reference evidence="10" key="1">
    <citation type="submission" date="2020-10" db="EMBL/GenBank/DDBJ databases">
        <authorList>
            <person name="Gilroy R."/>
        </authorList>
    </citation>
    <scope>NUCLEOTIDE SEQUENCE</scope>
    <source>
        <strain evidence="10">1383</strain>
    </source>
</reference>
<name>A0A9D1HA88_9FLAO</name>
<evidence type="ECO:0000256" key="4">
    <source>
        <dbReference type="ARBA" id="ARBA00022679"/>
    </source>
</evidence>
<dbReference type="Proteomes" id="UP000824161">
    <property type="component" value="Unassembled WGS sequence"/>
</dbReference>
<keyword evidence="8" id="KW-1003">Cell membrane</keyword>
<evidence type="ECO:0000256" key="3">
    <source>
        <dbReference type="ARBA" id="ARBA00019077"/>
    </source>
</evidence>
<comment type="caution">
    <text evidence="10">The sequence shown here is derived from an EMBL/GenBank/DDBJ whole genome shotgun (WGS) entry which is preliminary data.</text>
</comment>
<reference evidence="10" key="2">
    <citation type="journal article" date="2021" name="PeerJ">
        <title>Extensive microbial diversity within the chicken gut microbiome revealed by metagenomics and culture.</title>
        <authorList>
            <person name="Gilroy R."/>
            <person name="Ravi A."/>
            <person name="Getino M."/>
            <person name="Pursley I."/>
            <person name="Horton D.L."/>
            <person name="Alikhan N.F."/>
            <person name="Baker D."/>
            <person name="Gharbi K."/>
            <person name="Hall N."/>
            <person name="Watson M."/>
            <person name="Adriaenssens E.M."/>
            <person name="Foster-Nyarko E."/>
            <person name="Jarju S."/>
            <person name="Secka A."/>
            <person name="Antonio M."/>
            <person name="Oren A."/>
            <person name="Chaudhuri R.R."/>
            <person name="La Ragione R."/>
            <person name="Hildebrand F."/>
            <person name="Pallen M.J."/>
        </authorList>
    </citation>
    <scope>NUCLEOTIDE SEQUENCE</scope>
    <source>
        <strain evidence="10">1383</strain>
    </source>
</reference>
<evidence type="ECO:0000256" key="2">
    <source>
        <dbReference type="ARBA" id="ARBA00012621"/>
    </source>
</evidence>
<keyword evidence="4 8" id="KW-0808">Transferase</keyword>
<evidence type="ECO:0000259" key="9">
    <source>
        <dbReference type="Pfam" id="PF04413"/>
    </source>
</evidence>
<dbReference type="InterPro" id="IPR007507">
    <property type="entry name" value="Glycos_transf_N"/>
</dbReference>
<dbReference type="AlphaFoldDB" id="A0A9D1HA88"/>
<comment type="subcellular location">
    <subcellularLocation>
        <location evidence="8">Cell membrane</location>
    </subcellularLocation>
</comment>
<dbReference type="Pfam" id="PF04413">
    <property type="entry name" value="Glycos_transf_N"/>
    <property type="match status" value="1"/>
</dbReference>